<reference evidence="3" key="1">
    <citation type="submission" date="2016-08" db="EMBL/GenBank/DDBJ databases">
        <authorList>
            <person name="Varghese N."/>
            <person name="Submissions Spin"/>
        </authorList>
    </citation>
    <scope>NUCLEOTIDE SEQUENCE [LARGE SCALE GENOMIC DNA]</scope>
    <source>
        <strain evidence="3">ERR11</strain>
    </source>
</reference>
<dbReference type="AlphaFoldDB" id="A0A1C3XRD0"/>
<dbReference type="EMBL" id="FMAI01000031">
    <property type="protein sequence ID" value="SCB54832.1"/>
    <property type="molecule type" value="Genomic_DNA"/>
</dbReference>
<proteinExistence type="predicted"/>
<gene>
    <name evidence="2" type="ORF">GA0061098_10319</name>
</gene>
<evidence type="ECO:0000313" key="3">
    <source>
        <dbReference type="Proteomes" id="UP000199184"/>
    </source>
</evidence>
<organism evidence="2 3">
    <name type="scientific">Bradyrhizobium shewense</name>
    <dbReference type="NCBI Taxonomy" id="1761772"/>
    <lineage>
        <taxon>Bacteria</taxon>
        <taxon>Pseudomonadati</taxon>
        <taxon>Pseudomonadota</taxon>
        <taxon>Alphaproteobacteria</taxon>
        <taxon>Hyphomicrobiales</taxon>
        <taxon>Nitrobacteraceae</taxon>
        <taxon>Bradyrhizobium</taxon>
    </lineage>
</organism>
<evidence type="ECO:0000313" key="2">
    <source>
        <dbReference type="EMBL" id="SCB54832.1"/>
    </source>
</evidence>
<protein>
    <submittedName>
        <fullName evidence="2">Uncharacterized protein</fullName>
    </submittedName>
</protein>
<accession>A0A1C3XRD0</accession>
<feature type="region of interest" description="Disordered" evidence="1">
    <location>
        <begin position="159"/>
        <end position="191"/>
    </location>
</feature>
<feature type="compositionally biased region" description="Polar residues" evidence="1">
    <location>
        <begin position="164"/>
        <end position="173"/>
    </location>
</feature>
<dbReference type="Proteomes" id="UP000199184">
    <property type="component" value="Unassembled WGS sequence"/>
</dbReference>
<sequence>MRQDLPHRDFTTRWLVFPYSFSDYASRSFDRGAALATSHHLHALSELIADSKTVMARPDRAADARSRTSSSGHISVSAALGILVRFLLRRWRSEQSKRMVGQERPSVTGRCKRIENRGRVNVVAKALRPSQPAGPVGPEVDYFCRCFCHLISTRSRGPLEFSDQGRTGTTQSIPKPLAAIEAISDRPPAAP</sequence>
<keyword evidence="3" id="KW-1185">Reference proteome</keyword>
<evidence type="ECO:0000256" key="1">
    <source>
        <dbReference type="SAM" id="MobiDB-lite"/>
    </source>
</evidence>
<name>A0A1C3XRD0_9BRAD</name>